<gene>
    <name evidence="2" type="ORF">QJ522_13200</name>
</gene>
<dbReference type="Proteomes" id="UP001431776">
    <property type="component" value="Unassembled WGS sequence"/>
</dbReference>
<accession>A0AAW6U2W4</accession>
<name>A0AAW6U2W4_9BACT</name>
<proteinExistence type="predicted"/>
<evidence type="ECO:0000256" key="1">
    <source>
        <dbReference type="SAM" id="MobiDB-lite"/>
    </source>
</evidence>
<dbReference type="AlphaFoldDB" id="A0AAW6U2W4"/>
<evidence type="ECO:0000313" key="2">
    <source>
        <dbReference type="EMBL" id="MDI6450009.1"/>
    </source>
</evidence>
<comment type="caution">
    <text evidence="2">The sequence shown here is derived from an EMBL/GenBank/DDBJ whole genome shotgun (WGS) entry which is preliminary data.</text>
</comment>
<reference evidence="2" key="1">
    <citation type="submission" date="2023-05" db="EMBL/GenBank/DDBJ databases">
        <title>Anaerotaeda fermentans gen. nov., sp. nov., a novel anaerobic planctomycete of the new family within the order Sedimentisphaerales isolated from Taman Peninsula, Russia.</title>
        <authorList>
            <person name="Khomyakova M.A."/>
            <person name="Merkel A.Y."/>
            <person name="Slobodkin A.I."/>
        </authorList>
    </citation>
    <scope>NUCLEOTIDE SEQUENCE</scope>
    <source>
        <strain evidence="2">M17dextr</strain>
    </source>
</reference>
<keyword evidence="3" id="KW-1185">Reference proteome</keyword>
<organism evidence="2 3">
    <name type="scientific">Anaerobaca lacustris</name>
    <dbReference type="NCBI Taxonomy" id="3044600"/>
    <lineage>
        <taxon>Bacteria</taxon>
        <taxon>Pseudomonadati</taxon>
        <taxon>Planctomycetota</taxon>
        <taxon>Phycisphaerae</taxon>
        <taxon>Sedimentisphaerales</taxon>
        <taxon>Anaerobacaceae</taxon>
        <taxon>Anaerobaca</taxon>
    </lineage>
</organism>
<evidence type="ECO:0000313" key="3">
    <source>
        <dbReference type="Proteomes" id="UP001431776"/>
    </source>
</evidence>
<protein>
    <submittedName>
        <fullName evidence="2">Uncharacterized protein</fullName>
    </submittedName>
</protein>
<sequence>MFAKYREAHDLAIDYGEALREGSLPTFLKSLSRFEAREVIKTPTFRHGAEMVRLVNGVAFADEIALPSVDIFLARVHARIASRARRAHAAPRVGMKRNVSGRNPQQ</sequence>
<dbReference type="RefSeq" id="WP_349245417.1">
    <property type="nucleotide sequence ID" value="NZ_JASCXX010000015.1"/>
</dbReference>
<feature type="region of interest" description="Disordered" evidence="1">
    <location>
        <begin position="86"/>
        <end position="106"/>
    </location>
</feature>
<dbReference type="EMBL" id="JASCXX010000015">
    <property type="protein sequence ID" value="MDI6450009.1"/>
    <property type="molecule type" value="Genomic_DNA"/>
</dbReference>